<gene>
    <name evidence="1" type="ORF">BQ8482_360143</name>
</gene>
<name>A0A2P9ARG3_9HYPH</name>
<accession>A0A2P9ARG3</accession>
<dbReference type="Proteomes" id="UP000245698">
    <property type="component" value="Unassembled WGS sequence"/>
</dbReference>
<evidence type="ECO:0000313" key="2">
    <source>
        <dbReference type="Proteomes" id="UP000245698"/>
    </source>
</evidence>
<proteinExistence type="predicted"/>
<organism evidence="1 2">
    <name type="scientific">Mesorhizobium delmotii</name>
    <dbReference type="NCBI Taxonomy" id="1631247"/>
    <lineage>
        <taxon>Bacteria</taxon>
        <taxon>Pseudomonadati</taxon>
        <taxon>Pseudomonadota</taxon>
        <taxon>Alphaproteobacteria</taxon>
        <taxon>Hyphomicrobiales</taxon>
        <taxon>Phyllobacteriaceae</taxon>
        <taxon>Mesorhizobium</taxon>
    </lineage>
</organism>
<dbReference type="EMBL" id="FUIG01000044">
    <property type="protein sequence ID" value="SJM33742.1"/>
    <property type="molecule type" value="Genomic_DNA"/>
</dbReference>
<keyword evidence="2" id="KW-1185">Reference proteome</keyword>
<evidence type="ECO:0000313" key="1">
    <source>
        <dbReference type="EMBL" id="SJM33742.1"/>
    </source>
</evidence>
<dbReference type="AlphaFoldDB" id="A0A2P9ARG3"/>
<protein>
    <submittedName>
        <fullName evidence="1">Uncharacterized protein</fullName>
    </submittedName>
</protein>
<reference evidence="2" key="1">
    <citation type="submission" date="2016-12" db="EMBL/GenBank/DDBJ databases">
        <authorList>
            <person name="Brunel B."/>
        </authorList>
    </citation>
    <scope>NUCLEOTIDE SEQUENCE [LARGE SCALE GENOMIC DNA]</scope>
</reference>
<sequence length="103" mass="11775">MTIKSGCCFSASFRLAGIAIDRPPEADRIRFLHDNGSSDFVRWWSHLISVERIAGGKTRYTDRVEIEAGPATLLISLFVRFFFWHRQHRLLRLARGGFSYSAG</sequence>